<keyword evidence="8" id="KW-1185">Reference proteome</keyword>
<dbReference type="GO" id="GO:0006572">
    <property type="term" value="P:L-tyrosine catabolic process"/>
    <property type="evidence" value="ECO:0007669"/>
    <property type="project" value="TreeGrafter"/>
</dbReference>
<accession>A0A8T0PSN5</accession>
<comment type="similarity">
    <text evidence="2 4">Belongs to the class-I pyridoxal-phosphate-dependent aminotransferase family.</text>
</comment>
<dbReference type="NCBIfam" id="TIGR01265">
    <property type="entry name" value="tyr_nico_aTase"/>
    <property type="match status" value="1"/>
</dbReference>
<evidence type="ECO:0000256" key="1">
    <source>
        <dbReference type="ARBA" id="ARBA00001933"/>
    </source>
</evidence>
<keyword evidence="3 4" id="KW-0663">Pyridoxal phosphate</keyword>
<evidence type="ECO:0000256" key="2">
    <source>
        <dbReference type="ARBA" id="ARBA00007441"/>
    </source>
</evidence>
<dbReference type="OrthoDB" id="7042322at2759"/>
<proteinExistence type="inferred from homology"/>
<dbReference type="AlphaFoldDB" id="A0A8T0PSN5"/>
<dbReference type="PANTHER" id="PTHR45744:SF13">
    <property type="entry name" value="OS02G0302200 PROTEIN"/>
    <property type="match status" value="1"/>
</dbReference>
<reference evidence="7" key="1">
    <citation type="submission" date="2020-05" db="EMBL/GenBank/DDBJ databases">
        <title>WGS assembly of Panicum virgatum.</title>
        <authorList>
            <person name="Lovell J.T."/>
            <person name="Jenkins J."/>
            <person name="Shu S."/>
            <person name="Juenger T.E."/>
            <person name="Schmutz J."/>
        </authorList>
    </citation>
    <scope>NUCLEOTIDE SEQUENCE</scope>
    <source>
        <strain evidence="7">AP13</strain>
    </source>
</reference>
<evidence type="ECO:0000313" key="7">
    <source>
        <dbReference type="EMBL" id="KAG2565421.1"/>
    </source>
</evidence>
<dbReference type="Gene3D" id="3.40.640.10">
    <property type="entry name" value="Type I PLP-dependent aspartate aminotransferase-like (Major domain)"/>
    <property type="match status" value="1"/>
</dbReference>
<evidence type="ECO:0000256" key="4">
    <source>
        <dbReference type="PIRNR" id="PIRNR000517"/>
    </source>
</evidence>
<dbReference type="InterPro" id="IPR015424">
    <property type="entry name" value="PyrdxlP-dep_Trfase"/>
</dbReference>
<dbReference type="SUPFAM" id="SSF53383">
    <property type="entry name" value="PLP-dependent transferases"/>
    <property type="match status" value="1"/>
</dbReference>
<sequence length="426" mass="46712">MEHSMDSYSGEVAWRFGATNPALEVARAHSIRWLLYRIYDCLNKNDSRPMAPLGFGDPSAFECFRTAAATEDAIVAAACSGKHNSYPPVAGSTDAFSAVASYLSRDLPYDISPSDIVFTAGCNHAIETMMAVLATPGANVLLPRPGYPMYEVYAAFHGLEFRHFDLLPEKEWEVDLKGVEAFADDNTVAMVIISLNNPSGSVYSYEHLAKIAETARKLGIMVISDEVQFVFGSKPFIPMGVFGETVPVVTLGGISKRWMVPGYRFGWIAVTDPKGVLRKNNVFESIVTYRGITADPAAPIQGAIPQIIAITDKSFFAKAIGLMRGAAELCYRKLQDIDCITCSHKPEGAMSVMVKLDIAYLDGIDDDIDFCCKLATEESVVICPGSGLRMKNWLRITFAVDLLLLDDALERLKSFCLRHAKQNTKA</sequence>
<dbReference type="InterPro" id="IPR004839">
    <property type="entry name" value="Aminotransferase_I/II_large"/>
</dbReference>
<dbReference type="GO" id="GO:0030170">
    <property type="term" value="F:pyridoxal phosphate binding"/>
    <property type="evidence" value="ECO:0007669"/>
    <property type="project" value="InterPro"/>
</dbReference>
<name>A0A8T0PSN5_PANVG</name>
<dbReference type="EMBL" id="CM029050">
    <property type="protein sequence ID" value="KAG2565421.1"/>
    <property type="molecule type" value="Genomic_DNA"/>
</dbReference>
<dbReference type="InterPro" id="IPR005958">
    <property type="entry name" value="TyrNic_aminoTrfase"/>
</dbReference>
<evidence type="ECO:0000259" key="6">
    <source>
        <dbReference type="Pfam" id="PF00155"/>
    </source>
</evidence>
<dbReference type="Gene3D" id="3.90.1150.10">
    <property type="entry name" value="Aspartate Aminotransferase, domain 1"/>
    <property type="match status" value="1"/>
</dbReference>
<protein>
    <recommendedName>
        <fullName evidence="6">Aminotransferase class I/classII large domain-containing protein</fullName>
    </recommendedName>
</protein>
<dbReference type="InterPro" id="IPR015421">
    <property type="entry name" value="PyrdxlP-dep_Trfase_major"/>
</dbReference>
<dbReference type="InterPro" id="IPR015422">
    <property type="entry name" value="PyrdxlP-dep_Trfase_small"/>
</dbReference>
<dbReference type="GO" id="GO:0004838">
    <property type="term" value="F:L-tyrosine-2-oxoglutarate transaminase activity"/>
    <property type="evidence" value="ECO:0007669"/>
    <property type="project" value="TreeGrafter"/>
</dbReference>
<evidence type="ECO:0000313" key="8">
    <source>
        <dbReference type="Proteomes" id="UP000823388"/>
    </source>
</evidence>
<comment type="caution">
    <text evidence="7">The sequence shown here is derived from an EMBL/GenBank/DDBJ whole genome shotgun (WGS) entry which is preliminary data.</text>
</comment>
<feature type="modified residue" description="N6-(pyridoxal phosphate)lysine" evidence="5">
    <location>
        <position position="256"/>
    </location>
</feature>
<evidence type="ECO:0000256" key="3">
    <source>
        <dbReference type="ARBA" id="ARBA00022898"/>
    </source>
</evidence>
<comment type="cofactor">
    <cofactor evidence="1 4 5">
        <name>pyridoxal 5'-phosphate</name>
        <dbReference type="ChEBI" id="CHEBI:597326"/>
    </cofactor>
</comment>
<feature type="domain" description="Aminotransferase class I/classII large" evidence="6">
    <location>
        <begin position="53"/>
        <end position="412"/>
    </location>
</feature>
<dbReference type="CDD" id="cd00609">
    <property type="entry name" value="AAT_like"/>
    <property type="match status" value="1"/>
</dbReference>
<evidence type="ECO:0000256" key="5">
    <source>
        <dbReference type="PIRSR" id="PIRSR000517-1"/>
    </source>
</evidence>
<gene>
    <name evidence="7" type="ORF">PVAP13_7NG042400</name>
</gene>
<dbReference type="PANTHER" id="PTHR45744">
    <property type="entry name" value="TYROSINE AMINOTRANSFERASE"/>
    <property type="match status" value="1"/>
</dbReference>
<dbReference type="Pfam" id="PF00155">
    <property type="entry name" value="Aminotran_1_2"/>
    <property type="match status" value="1"/>
</dbReference>
<dbReference type="Proteomes" id="UP000823388">
    <property type="component" value="Chromosome 7N"/>
</dbReference>
<dbReference type="PIRSF" id="PIRSF000517">
    <property type="entry name" value="Tyr_transaminase"/>
    <property type="match status" value="1"/>
</dbReference>
<organism evidence="7 8">
    <name type="scientific">Panicum virgatum</name>
    <name type="common">Blackwell switchgrass</name>
    <dbReference type="NCBI Taxonomy" id="38727"/>
    <lineage>
        <taxon>Eukaryota</taxon>
        <taxon>Viridiplantae</taxon>
        <taxon>Streptophyta</taxon>
        <taxon>Embryophyta</taxon>
        <taxon>Tracheophyta</taxon>
        <taxon>Spermatophyta</taxon>
        <taxon>Magnoliopsida</taxon>
        <taxon>Liliopsida</taxon>
        <taxon>Poales</taxon>
        <taxon>Poaceae</taxon>
        <taxon>PACMAD clade</taxon>
        <taxon>Panicoideae</taxon>
        <taxon>Panicodae</taxon>
        <taxon>Paniceae</taxon>
        <taxon>Panicinae</taxon>
        <taxon>Panicum</taxon>
        <taxon>Panicum sect. Hiantes</taxon>
    </lineage>
</organism>